<keyword evidence="6" id="KW-1185">Reference proteome</keyword>
<organism evidence="5 6">
    <name type="scientific">Thermococcus sibiricus (strain DSM 12597 / MM 739)</name>
    <dbReference type="NCBI Taxonomy" id="604354"/>
    <lineage>
        <taxon>Archaea</taxon>
        <taxon>Methanobacteriati</taxon>
        <taxon>Methanobacteriota</taxon>
        <taxon>Thermococci</taxon>
        <taxon>Thermococcales</taxon>
        <taxon>Thermococcaceae</taxon>
        <taxon>Thermococcus</taxon>
    </lineage>
</organism>
<evidence type="ECO:0000259" key="4">
    <source>
        <dbReference type="PROSITE" id="PS50893"/>
    </source>
</evidence>
<keyword evidence="2" id="KW-0547">Nucleotide-binding</keyword>
<dbReference type="STRING" id="604354.TSIB_1056"/>
<sequence>MSLTQVIKMKPLLKVENLKKYFPVKRGILETLRKEPQKYVKAVDGISFEVQKGETLALIGESGCGKTTAGRVILRLIEPTDGKIIFDGVDITTLSYDALRPYRRRMQMVFQDPYASLSPRMKIGDAIAHPLLIHNLATKEEAKEMALKMLRRVGLTPEDEFYERYPHHLSGGQRQRVVIARAMILKPEFVIADEAVSMIDVSMRASILELLESFKEEYNLSMLFITHDIAVAKLIADRIAVMYLGKIVEIGPTQEVLNNPVHPYTLALIQAVPSLRKREKRKQIEITGEVPNAVNPPSGCRFHPRCPFMTEECRTKEPELIKTNKGHYVACYHPLV</sequence>
<dbReference type="NCBIfam" id="TIGR01727">
    <property type="entry name" value="oligo_HPY"/>
    <property type="match status" value="1"/>
</dbReference>
<dbReference type="FunFam" id="3.40.50.300:FF:000016">
    <property type="entry name" value="Oligopeptide ABC transporter ATP-binding component"/>
    <property type="match status" value="1"/>
</dbReference>
<gene>
    <name evidence="5" type="ordered locus">TSIB_1056</name>
</gene>
<evidence type="ECO:0000256" key="2">
    <source>
        <dbReference type="ARBA" id="ARBA00022741"/>
    </source>
</evidence>
<dbReference type="GO" id="GO:0055085">
    <property type="term" value="P:transmembrane transport"/>
    <property type="evidence" value="ECO:0007669"/>
    <property type="project" value="UniProtKB-ARBA"/>
</dbReference>
<dbReference type="AlphaFoldDB" id="C6A3B7"/>
<dbReference type="Pfam" id="PF08352">
    <property type="entry name" value="oligo_HPY"/>
    <property type="match status" value="1"/>
</dbReference>
<dbReference type="PROSITE" id="PS00211">
    <property type="entry name" value="ABC_TRANSPORTER_1"/>
    <property type="match status" value="1"/>
</dbReference>
<dbReference type="PANTHER" id="PTHR43776:SF8">
    <property type="entry name" value="ABC TRANSPORTER, ATP-BINDING PROTEIN"/>
    <property type="match status" value="1"/>
</dbReference>
<evidence type="ECO:0000256" key="3">
    <source>
        <dbReference type="ARBA" id="ARBA00022840"/>
    </source>
</evidence>
<name>C6A3B7_THESM</name>
<dbReference type="InterPro" id="IPR027417">
    <property type="entry name" value="P-loop_NTPase"/>
</dbReference>
<dbReference type="CDD" id="cd03257">
    <property type="entry name" value="ABC_NikE_OppD_transporters"/>
    <property type="match status" value="1"/>
</dbReference>
<dbReference type="PROSITE" id="PS50893">
    <property type="entry name" value="ABC_TRANSPORTER_2"/>
    <property type="match status" value="1"/>
</dbReference>
<evidence type="ECO:0000313" key="5">
    <source>
        <dbReference type="EMBL" id="ACS90112.1"/>
    </source>
</evidence>
<dbReference type="SMART" id="SM00382">
    <property type="entry name" value="AAA"/>
    <property type="match status" value="1"/>
</dbReference>
<dbReference type="Proteomes" id="UP000009079">
    <property type="component" value="Chromosome"/>
</dbReference>
<accession>C6A3B7</accession>
<dbReference type="GO" id="GO:0016887">
    <property type="term" value="F:ATP hydrolysis activity"/>
    <property type="evidence" value="ECO:0007669"/>
    <property type="project" value="InterPro"/>
</dbReference>
<dbReference type="InterPro" id="IPR050319">
    <property type="entry name" value="ABC_transp_ATP-bind"/>
</dbReference>
<dbReference type="InterPro" id="IPR013563">
    <property type="entry name" value="Oligopep_ABC_C"/>
</dbReference>
<evidence type="ECO:0000313" key="6">
    <source>
        <dbReference type="Proteomes" id="UP000009079"/>
    </source>
</evidence>
<evidence type="ECO:0000256" key="1">
    <source>
        <dbReference type="ARBA" id="ARBA00022448"/>
    </source>
</evidence>
<protein>
    <submittedName>
        <fullName evidence="5">ABC-type dipeptide transport system, ATPase component</fullName>
    </submittedName>
</protein>
<dbReference type="Pfam" id="PF00005">
    <property type="entry name" value="ABC_tran"/>
    <property type="match status" value="1"/>
</dbReference>
<dbReference type="InterPro" id="IPR003439">
    <property type="entry name" value="ABC_transporter-like_ATP-bd"/>
</dbReference>
<keyword evidence="3" id="KW-0067">ATP-binding</keyword>
<dbReference type="PANTHER" id="PTHR43776">
    <property type="entry name" value="TRANSPORT ATP-BINDING PROTEIN"/>
    <property type="match status" value="1"/>
</dbReference>
<proteinExistence type="predicted"/>
<dbReference type="EMBL" id="CP001463">
    <property type="protein sequence ID" value="ACS90112.1"/>
    <property type="molecule type" value="Genomic_DNA"/>
</dbReference>
<dbReference type="Gene3D" id="3.40.50.300">
    <property type="entry name" value="P-loop containing nucleotide triphosphate hydrolases"/>
    <property type="match status" value="1"/>
</dbReference>
<dbReference type="GO" id="GO:0005524">
    <property type="term" value="F:ATP binding"/>
    <property type="evidence" value="ECO:0007669"/>
    <property type="project" value="UniProtKB-KW"/>
</dbReference>
<feature type="domain" description="ABC transporter" evidence="4">
    <location>
        <begin position="13"/>
        <end position="269"/>
    </location>
</feature>
<dbReference type="SUPFAM" id="SSF52540">
    <property type="entry name" value="P-loop containing nucleoside triphosphate hydrolases"/>
    <property type="match status" value="1"/>
</dbReference>
<dbReference type="HOGENOM" id="CLU_000604_1_23_2"/>
<dbReference type="InterPro" id="IPR017871">
    <property type="entry name" value="ABC_transporter-like_CS"/>
</dbReference>
<dbReference type="GO" id="GO:0015833">
    <property type="term" value="P:peptide transport"/>
    <property type="evidence" value="ECO:0007669"/>
    <property type="project" value="InterPro"/>
</dbReference>
<reference evidence="5 6" key="1">
    <citation type="journal article" date="2009" name="Appl. Environ. Microbiol.">
        <title>Metabolic versatility and indigenous origin of the archaeon Thermococcus sibiricus, isolated from a siberian oil reservoir, as revealed by genome analysis.</title>
        <authorList>
            <person name="Mardanov A.V."/>
            <person name="Ravin N.V."/>
            <person name="Svetlitchnyi V.A."/>
            <person name="Beletsky A.V."/>
            <person name="Miroshnichenko M.L."/>
            <person name="Bonch-Osmolovskaya E.A."/>
            <person name="Skryabin K.G."/>
        </authorList>
    </citation>
    <scope>NUCLEOTIDE SEQUENCE [LARGE SCALE GENOMIC DNA]</scope>
    <source>
        <strain evidence="6">DSM 12597 / MM 739</strain>
    </source>
</reference>
<keyword evidence="1" id="KW-0813">Transport</keyword>
<dbReference type="KEGG" id="tsi:TSIB_1056"/>
<dbReference type="InterPro" id="IPR003593">
    <property type="entry name" value="AAA+_ATPase"/>
</dbReference>
<dbReference type="eggNOG" id="arCOG00184">
    <property type="taxonomic scope" value="Archaea"/>
</dbReference>